<evidence type="ECO:0000259" key="9">
    <source>
        <dbReference type="Pfam" id="PF00324"/>
    </source>
</evidence>
<keyword evidence="6 8" id="KW-1133">Transmembrane helix</keyword>
<feature type="transmembrane region" description="Helical" evidence="8">
    <location>
        <begin position="153"/>
        <end position="171"/>
    </location>
</feature>
<feature type="transmembrane region" description="Helical" evidence="8">
    <location>
        <begin position="225"/>
        <end position="251"/>
    </location>
</feature>
<gene>
    <name evidence="10" type="ORF">UAO_00363</name>
</gene>
<evidence type="ECO:0000256" key="1">
    <source>
        <dbReference type="ARBA" id="ARBA00004651"/>
    </source>
</evidence>
<protein>
    <submittedName>
        <fullName evidence="10">Amino acid permease</fullName>
    </submittedName>
</protein>
<feature type="domain" description="Amino acid permease/ SLC12A" evidence="9">
    <location>
        <begin position="44"/>
        <end position="460"/>
    </location>
</feature>
<name>A0ABN0KJM6_9ENTE</name>
<evidence type="ECO:0000256" key="7">
    <source>
        <dbReference type="ARBA" id="ARBA00023136"/>
    </source>
</evidence>
<dbReference type="PIRSF" id="PIRSF006060">
    <property type="entry name" value="AA_transporter"/>
    <property type="match status" value="1"/>
</dbReference>
<keyword evidence="4 8" id="KW-0812">Transmembrane</keyword>
<evidence type="ECO:0000256" key="5">
    <source>
        <dbReference type="ARBA" id="ARBA00022970"/>
    </source>
</evidence>
<sequence length="488" mass="53780">MIVSFIYSSSTGVGKLLYLLVLLKKERSFGVKEEKLTRSLSARHIQMIALGGTIGVGLFMGASSTIRWTGPSVMVAYAVAGFFLYLIMRALGEMLYIDPSTGSFANYASDYIHPVAGYLTAWSNIFQFVVVGISEVIAVGEYMNYWWPHLPTIVPGIVVILFLTLANLVSVKAFGELEFWFSLIKVGTIILMILVGLGVILFGFGNHGQEVGISNLWKNGGFFTGGLKGFFFALSIVVASYQGIELIGMAAGEAANPKKTIIEAVQSTIGRILIFYIGAIFIIVSIYPWNQLGTIGSPFVQTFSKVGITFAAGLINFVVLTAALSGCNSGIFSASRMIYTLAINGKMSKKFLKLTSHGVPFYPVVAISSGIFIGLILNYLLPLFVAHTEDLFVFVYSSSILPGMVPWVVILLSEIKFRKQHQEEMKTHPFKMPFSPYTNYLSLLFLALVLIFMMINPETRIPLIIGFVFLGYMTIHYFVREGRLKKKA</sequence>
<evidence type="ECO:0000256" key="3">
    <source>
        <dbReference type="ARBA" id="ARBA00022475"/>
    </source>
</evidence>
<feature type="transmembrane region" description="Helical" evidence="8">
    <location>
        <begin position="434"/>
        <end position="455"/>
    </location>
</feature>
<dbReference type="Pfam" id="PF00324">
    <property type="entry name" value="AA_permease"/>
    <property type="match status" value="1"/>
</dbReference>
<keyword evidence="7 8" id="KW-0472">Membrane</keyword>
<dbReference type="PROSITE" id="PS00218">
    <property type="entry name" value="AMINO_ACID_PERMEASE_1"/>
    <property type="match status" value="1"/>
</dbReference>
<reference evidence="10 11" key="1">
    <citation type="submission" date="2013-02" db="EMBL/GenBank/DDBJ databases">
        <title>The Genome Sequence of Enterococcus villorum ATCC_700913.</title>
        <authorList>
            <consortium name="The Broad Institute Genome Sequencing Platform"/>
            <consortium name="The Broad Institute Genome Sequencing Center for Infectious Disease"/>
            <person name="Earl A.M."/>
            <person name="Gilmore M.S."/>
            <person name="Lebreton F."/>
            <person name="Walker B."/>
            <person name="Young S.K."/>
            <person name="Zeng Q."/>
            <person name="Gargeya S."/>
            <person name="Fitzgerald M."/>
            <person name="Haas B."/>
            <person name="Abouelleil A."/>
            <person name="Alvarado L."/>
            <person name="Arachchi H.M."/>
            <person name="Berlin A.M."/>
            <person name="Chapman S.B."/>
            <person name="Dewar J."/>
            <person name="Goldberg J."/>
            <person name="Griggs A."/>
            <person name="Gujja S."/>
            <person name="Hansen M."/>
            <person name="Howarth C."/>
            <person name="Imamovic A."/>
            <person name="Larimer J."/>
            <person name="McCowan C."/>
            <person name="Murphy C."/>
            <person name="Neiman D."/>
            <person name="Pearson M."/>
            <person name="Priest M."/>
            <person name="Roberts A."/>
            <person name="Saif S."/>
            <person name="Shea T."/>
            <person name="Sisk P."/>
            <person name="Sykes S."/>
            <person name="Wortman J."/>
            <person name="Nusbaum C."/>
            <person name="Birren B."/>
        </authorList>
    </citation>
    <scope>NUCLEOTIDE SEQUENCE [LARGE SCALE GENOMIC DNA]</scope>
    <source>
        <strain evidence="10 11">ATCC 700913</strain>
    </source>
</reference>
<feature type="transmembrane region" description="Helical" evidence="8">
    <location>
        <begin position="272"/>
        <end position="290"/>
    </location>
</feature>
<organism evidence="10 11">
    <name type="scientific">Enterococcus villorum ATCC 700913</name>
    <dbReference type="NCBI Taxonomy" id="1158604"/>
    <lineage>
        <taxon>Bacteria</taxon>
        <taxon>Bacillati</taxon>
        <taxon>Bacillota</taxon>
        <taxon>Bacilli</taxon>
        <taxon>Lactobacillales</taxon>
        <taxon>Enterococcaceae</taxon>
        <taxon>Enterococcus</taxon>
    </lineage>
</organism>
<evidence type="ECO:0000313" key="10">
    <source>
        <dbReference type="EMBL" id="EOH92672.1"/>
    </source>
</evidence>
<evidence type="ECO:0000256" key="4">
    <source>
        <dbReference type="ARBA" id="ARBA00022692"/>
    </source>
</evidence>
<accession>A0ABN0KJM6</accession>
<keyword evidence="11" id="KW-1185">Reference proteome</keyword>
<feature type="transmembrane region" description="Helical" evidence="8">
    <location>
        <begin position="461"/>
        <end position="479"/>
    </location>
</feature>
<keyword evidence="5" id="KW-0029">Amino-acid transport</keyword>
<keyword evidence="2" id="KW-0813">Transport</keyword>
<comment type="subcellular location">
    <subcellularLocation>
        <location evidence="1">Cell membrane</location>
        <topology evidence="1">Multi-pass membrane protein</topology>
    </subcellularLocation>
</comment>
<dbReference type="PANTHER" id="PTHR43495:SF6">
    <property type="entry name" value="THREONINE_SERINE TRANSPORTER YBXG-RELATED"/>
    <property type="match status" value="1"/>
</dbReference>
<feature type="transmembrane region" description="Helical" evidence="8">
    <location>
        <begin position="359"/>
        <end position="381"/>
    </location>
</feature>
<dbReference type="Proteomes" id="UP000013866">
    <property type="component" value="Unassembled WGS sequence"/>
</dbReference>
<evidence type="ECO:0000313" key="11">
    <source>
        <dbReference type="Proteomes" id="UP000013866"/>
    </source>
</evidence>
<feature type="transmembrane region" description="Helical" evidence="8">
    <location>
        <begin position="44"/>
        <end position="62"/>
    </location>
</feature>
<dbReference type="PANTHER" id="PTHR43495">
    <property type="entry name" value="GABA PERMEASE"/>
    <property type="match status" value="1"/>
</dbReference>
<evidence type="ECO:0000256" key="6">
    <source>
        <dbReference type="ARBA" id="ARBA00022989"/>
    </source>
</evidence>
<dbReference type="EMBL" id="AJAN01000012">
    <property type="protein sequence ID" value="EOH92672.1"/>
    <property type="molecule type" value="Genomic_DNA"/>
</dbReference>
<comment type="caution">
    <text evidence="10">The sequence shown here is derived from an EMBL/GenBank/DDBJ whole genome shotgun (WGS) entry which is preliminary data.</text>
</comment>
<feature type="transmembrane region" description="Helical" evidence="8">
    <location>
        <begin position="393"/>
        <end position="413"/>
    </location>
</feature>
<evidence type="ECO:0000256" key="2">
    <source>
        <dbReference type="ARBA" id="ARBA00022448"/>
    </source>
</evidence>
<proteinExistence type="predicted"/>
<keyword evidence="3" id="KW-1003">Cell membrane</keyword>
<feature type="transmembrane region" description="Helical" evidence="8">
    <location>
        <begin position="68"/>
        <end position="87"/>
    </location>
</feature>
<feature type="transmembrane region" description="Helical" evidence="8">
    <location>
        <begin position="6"/>
        <end position="23"/>
    </location>
</feature>
<feature type="transmembrane region" description="Helical" evidence="8">
    <location>
        <begin position="183"/>
        <end position="205"/>
    </location>
</feature>
<evidence type="ECO:0000256" key="8">
    <source>
        <dbReference type="SAM" id="Phobius"/>
    </source>
</evidence>
<dbReference type="InterPro" id="IPR004841">
    <property type="entry name" value="AA-permease/SLC12A_dom"/>
</dbReference>
<dbReference type="Gene3D" id="1.20.1740.10">
    <property type="entry name" value="Amino acid/polyamine transporter I"/>
    <property type="match status" value="1"/>
</dbReference>
<feature type="transmembrane region" description="Helical" evidence="8">
    <location>
        <begin position="310"/>
        <end position="339"/>
    </location>
</feature>
<dbReference type="InterPro" id="IPR004840">
    <property type="entry name" value="Amino_acid_permease_CS"/>
</dbReference>